<dbReference type="GeneID" id="31005907"/>
<dbReference type="Gene3D" id="1.10.530.10">
    <property type="match status" value="1"/>
</dbReference>
<reference evidence="2 3" key="1">
    <citation type="submission" date="2015-06" db="EMBL/GenBank/DDBJ databases">
        <title>Talaromyces atroroseus IBT 11181 draft genome.</title>
        <authorList>
            <person name="Rasmussen K.B."/>
            <person name="Rasmussen S."/>
            <person name="Petersen B."/>
            <person name="Sicheritz-Ponten T."/>
            <person name="Mortensen U.H."/>
            <person name="Thrane U."/>
        </authorList>
    </citation>
    <scope>NUCLEOTIDE SEQUENCE [LARGE SCALE GENOMIC DNA]</scope>
    <source>
        <strain evidence="2 3">IBT 11181</strain>
    </source>
</reference>
<organism evidence="2 3">
    <name type="scientific">Talaromyces atroroseus</name>
    <dbReference type="NCBI Taxonomy" id="1441469"/>
    <lineage>
        <taxon>Eukaryota</taxon>
        <taxon>Fungi</taxon>
        <taxon>Dikarya</taxon>
        <taxon>Ascomycota</taxon>
        <taxon>Pezizomycotina</taxon>
        <taxon>Eurotiomycetes</taxon>
        <taxon>Eurotiomycetidae</taxon>
        <taxon>Eurotiales</taxon>
        <taxon>Trichocomaceae</taxon>
        <taxon>Talaromyces</taxon>
        <taxon>Talaromyces sect. Trachyspermi</taxon>
    </lineage>
</organism>
<dbReference type="InterPro" id="IPR023346">
    <property type="entry name" value="Lysozyme-like_dom_sf"/>
</dbReference>
<proteinExistence type="predicted"/>
<gene>
    <name evidence="2" type="ORF">UA08_06151</name>
</gene>
<evidence type="ECO:0008006" key="4">
    <source>
        <dbReference type="Google" id="ProtNLM"/>
    </source>
</evidence>
<protein>
    <recommendedName>
        <fullName evidence="4">Transglycosylase SLT domain-containing protein</fullName>
    </recommendedName>
</protein>
<dbReference type="OrthoDB" id="1193027at2759"/>
<comment type="caution">
    <text evidence="2">The sequence shown here is derived from an EMBL/GenBank/DDBJ whole genome shotgun (WGS) entry which is preliminary data.</text>
</comment>
<feature type="chain" id="PRO_5012036346" description="Transglycosylase SLT domain-containing protein" evidence="1">
    <location>
        <begin position="19"/>
        <end position="249"/>
    </location>
</feature>
<accession>A0A225ABK6</accession>
<keyword evidence="1" id="KW-0732">Signal</keyword>
<dbReference type="AlphaFoldDB" id="A0A225ABK6"/>
<sequence>MFAKSVIALSALAGAAYAATNETVTVSALQVTSIVDDDGVGAGANTYTFYTGDGSTAAGWPALDDWVSFEDMFTANQELMTSGCGQYDVADDTTSEIDEIRSAINEVALATYVDHRFILAIIMQESTGCVRVPTSSYSVPNPGLMQDHDGSHSCNSDGTVQDPCPDSEIEGMISEGTAGTESGDGLANCINEAGVSTVEAYYRAARIYNSGSVASSGDLGVGAGTPCYASDVANRLTGWTTAERTCTLD</sequence>
<dbReference type="SUPFAM" id="SSF53955">
    <property type="entry name" value="Lysozyme-like"/>
    <property type="match status" value="1"/>
</dbReference>
<keyword evidence="3" id="KW-1185">Reference proteome</keyword>
<feature type="signal peptide" evidence="1">
    <location>
        <begin position="1"/>
        <end position="18"/>
    </location>
</feature>
<evidence type="ECO:0000256" key="1">
    <source>
        <dbReference type="SAM" id="SignalP"/>
    </source>
</evidence>
<evidence type="ECO:0000313" key="2">
    <source>
        <dbReference type="EMBL" id="OKL58451.1"/>
    </source>
</evidence>
<dbReference type="Proteomes" id="UP000214365">
    <property type="component" value="Unassembled WGS sequence"/>
</dbReference>
<dbReference type="RefSeq" id="XP_020118572.1">
    <property type="nucleotide sequence ID" value="XM_020268442.1"/>
</dbReference>
<name>A0A225ABK6_TALAT</name>
<evidence type="ECO:0000313" key="3">
    <source>
        <dbReference type="Proteomes" id="UP000214365"/>
    </source>
</evidence>
<dbReference type="EMBL" id="LFMY01000009">
    <property type="protein sequence ID" value="OKL58451.1"/>
    <property type="molecule type" value="Genomic_DNA"/>
</dbReference>